<dbReference type="InterPro" id="IPR013718">
    <property type="entry name" value="COQ9_C"/>
</dbReference>
<dbReference type="Pfam" id="PF08511">
    <property type="entry name" value="COQ9"/>
    <property type="match status" value="1"/>
</dbReference>
<feature type="domain" description="COQ9 C-terminal" evidence="10">
    <location>
        <begin position="211"/>
        <end position="279"/>
    </location>
</feature>
<keyword evidence="12" id="KW-0830">Ubiquinone</keyword>
<evidence type="ECO:0000256" key="5">
    <source>
        <dbReference type="ARBA" id="ARBA00022946"/>
    </source>
</evidence>
<dbReference type="Pfam" id="PF21392">
    <property type="entry name" value="COQ9_N"/>
    <property type="match status" value="1"/>
</dbReference>
<comment type="subunit">
    <text evidence="8">Homodimer. Heterodimer; two heterodimers of COQ7:COQ9 come together on the same side of the lipid pseudo-bilayer and form a curved tetramer with a hydrophobic surface suitable for membrane interaction. These two tetramers assemble into a soluble octamer with a pseudo-bilayer of lipids captured within. Interacts with COQ7; this interaction allows ubiquinone (CoQ) isoprene intermediates presentation to COQ7 and facilitates the COQ7-mediated hydroxylase step.</text>
</comment>
<dbReference type="InterPro" id="IPR048674">
    <property type="entry name" value="COQ9_HTH"/>
</dbReference>
<dbReference type="PANTHER" id="PTHR21427">
    <property type="entry name" value="UBIQUINONE BIOSYNTHESIS PROTEIN COQ9, MITOCHONDRIAL"/>
    <property type="match status" value="1"/>
</dbReference>
<keyword evidence="6 9" id="KW-0446">Lipid-binding</keyword>
<dbReference type="NCBIfam" id="TIGR02396">
    <property type="entry name" value="diverge_rpsU"/>
    <property type="match status" value="1"/>
</dbReference>
<evidence type="ECO:0000256" key="2">
    <source>
        <dbReference type="ARBA" id="ARBA00004749"/>
    </source>
</evidence>
<dbReference type="FunFam" id="1.10.357.10:FF:000004">
    <property type="entry name" value="Ubiquinone biosynthesis protein COQ9, mitochondrial"/>
    <property type="match status" value="1"/>
</dbReference>
<keyword evidence="4 9" id="KW-0831">Ubiquinone biosynthesis</keyword>
<accession>V9L4K4</accession>
<evidence type="ECO:0000256" key="3">
    <source>
        <dbReference type="ARBA" id="ARBA00010766"/>
    </source>
</evidence>
<feature type="non-terminal residue" evidence="12">
    <location>
        <position position="1"/>
    </location>
</feature>
<comment type="subcellular location">
    <subcellularLocation>
        <location evidence="1 9">Mitochondrion</location>
    </subcellularLocation>
</comment>
<dbReference type="PANTHER" id="PTHR21427:SF19">
    <property type="entry name" value="UBIQUINONE BIOSYNTHESIS PROTEIN COQ9, MITOCHONDRIAL"/>
    <property type="match status" value="1"/>
</dbReference>
<evidence type="ECO:0000256" key="6">
    <source>
        <dbReference type="ARBA" id="ARBA00023121"/>
    </source>
</evidence>
<dbReference type="Gene3D" id="1.10.357.10">
    <property type="entry name" value="Tetracycline Repressor, domain 2"/>
    <property type="match status" value="1"/>
</dbReference>
<dbReference type="AlphaFoldDB" id="V9L4K4"/>
<dbReference type="EMBL" id="JW874312">
    <property type="protein sequence ID" value="AFP06829.1"/>
    <property type="molecule type" value="mRNA"/>
</dbReference>
<evidence type="ECO:0000256" key="4">
    <source>
        <dbReference type="ARBA" id="ARBA00022688"/>
    </source>
</evidence>
<keyword evidence="5" id="KW-0809">Transit peptide</keyword>
<dbReference type="GO" id="GO:0006744">
    <property type="term" value="P:ubiquinone biosynthetic process"/>
    <property type="evidence" value="ECO:0007669"/>
    <property type="project" value="UniProtKB-UniRule"/>
</dbReference>
<evidence type="ECO:0000259" key="10">
    <source>
        <dbReference type="Pfam" id="PF08511"/>
    </source>
</evidence>
<evidence type="ECO:0000313" key="12">
    <source>
        <dbReference type="EMBL" id="AFP06829.1"/>
    </source>
</evidence>
<keyword evidence="7 9" id="KW-0496">Mitochondrion</keyword>
<dbReference type="InterPro" id="IPR012762">
    <property type="entry name" value="Ubiq_biosynth_COQ9"/>
</dbReference>
<comment type="function">
    <text evidence="9">Membrane-associated protein that warps the membrane surface to access and bind aromatic isoprenes with high specificity, including ubiquinone (CoQ) isoprene intermediates and presents them directly to Coq7, therefore facilitating the Coq7-mediated hydroxylase step. Participates in the biosynthesis of coenzyme Q, also named ubiquinone, an essential lipid-soluble electron transporter for aerobic cellular respiration.</text>
</comment>
<dbReference type="GO" id="GO:0005743">
    <property type="term" value="C:mitochondrial inner membrane"/>
    <property type="evidence" value="ECO:0007669"/>
    <property type="project" value="TreeGrafter"/>
</dbReference>
<evidence type="ECO:0000259" key="11">
    <source>
        <dbReference type="Pfam" id="PF21392"/>
    </source>
</evidence>
<comment type="pathway">
    <text evidence="2 9">Cofactor biosynthesis; ubiquinone biosynthesis.</text>
</comment>
<dbReference type="UniPathway" id="UPA00232"/>
<feature type="domain" description="Ubiquinone biosynthesis protein COQ9 HTH" evidence="11">
    <location>
        <begin position="92"/>
        <end position="122"/>
    </location>
</feature>
<comment type="similarity">
    <text evidence="3 9">Belongs to the COQ9 family.</text>
</comment>
<name>V9L4K4_CALMI</name>
<reference evidence="12" key="1">
    <citation type="journal article" date="2014" name="Nature">
        <title>Elephant shark genome provides unique insights into gnathostome evolution.</title>
        <authorList>
            <consortium name="International Elephant Shark Genome Sequencing Consortium"/>
            <person name="Venkatesh B."/>
            <person name="Lee A.P."/>
            <person name="Ravi V."/>
            <person name="Maurya A.K."/>
            <person name="Lian M.M."/>
            <person name="Swann J.B."/>
            <person name="Ohta Y."/>
            <person name="Flajnik M.F."/>
            <person name="Sutoh Y."/>
            <person name="Kasahara M."/>
            <person name="Hoon S."/>
            <person name="Gangu V."/>
            <person name="Roy S.W."/>
            <person name="Irimia M."/>
            <person name="Korzh V."/>
            <person name="Kondrychyn I."/>
            <person name="Lim Z.W."/>
            <person name="Tay B.H."/>
            <person name="Tohari S."/>
            <person name="Kong K.W."/>
            <person name="Ho S."/>
            <person name="Lorente-Galdos B."/>
            <person name="Quilez J."/>
            <person name="Marques-Bonet T."/>
            <person name="Raney B.J."/>
            <person name="Ingham P.W."/>
            <person name="Tay A."/>
            <person name="Hillier L.W."/>
            <person name="Minx P."/>
            <person name="Boehm T."/>
            <person name="Wilson R.K."/>
            <person name="Brenner S."/>
            <person name="Warren W.C."/>
        </authorList>
    </citation>
    <scope>NUCLEOTIDE SEQUENCE</scope>
    <source>
        <tissue evidence="12">Muscle</tissue>
    </source>
</reference>
<proteinExistence type="evidence at transcript level"/>
<evidence type="ECO:0000256" key="7">
    <source>
        <dbReference type="ARBA" id="ARBA00023128"/>
    </source>
</evidence>
<protein>
    <recommendedName>
        <fullName evidence="9">Ubiquinone biosynthesis protein</fullName>
    </recommendedName>
</protein>
<organism evidence="12">
    <name type="scientific">Callorhinchus milii</name>
    <name type="common">Ghost shark</name>
    <dbReference type="NCBI Taxonomy" id="7868"/>
    <lineage>
        <taxon>Eukaryota</taxon>
        <taxon>Metazoa</taxon>
        <taxon>Chordata</taxon>
        <taxon>Craniata</taxon>
        <taxon>Vertebrata</taxon>
        <taxon>Chondrichthyes</taxon>
        <taxon>Holocephali</taxon>
        <taxon>Chimaeriformes</taxon>
        <taxon>Callorhinchidae</taxon>
        <taxon>Callorhinchus</taxon>
    </lineage>
</organism>
<evidence type="ECO:0000256" key="8">
    <source>
        <dbReference type="ARBA" id="ARBA00062895"/>
    </source>
</evidence>
<evidence type="ECO:0000256" key="1">
    <source>
        <dbReference type="ARBA" id="ARBA00004173"/>
    </source>
</evidence>
<sequence length="314" mass="35326">TERGRERGTEREGERVTDGVQFLFGVLRFEALFPSVLRYQHHLKSLRTSVCFQHVTKEHLFQRPSDSQRLSIRCYSHPPGEAAGEPEEFESEEQLQERLLSAALQFVPKLGWSEDAIAEGAKALGLSPAVCGMLGSGAGELVLHFVLKCNMELTHTLSEQHKLLQLGQAQKKPTVQFVQDTVQTRLRMLLPYIQSWPQAMSILLLPQNLTDSVKALSHMVDDICYYAGDRSTDIDWFTRRAAMAGIYQACELVLVQDTSPNQEDTWRFLDNRINDVITVAEKRKEVQSTGEAVLQGLVGAALTMQNLTGLSQRR</sequence>
<evidence type="ECO:0000256" key="9">
    <source>
        <dbReference type="RuleBase" id="RU366063"/>
    </source>
</evidence>
<dbReference type="GO" id="GO:0008289">
    <property type="term" value="F:lipid binding"/>
    <property type="evidence" value="ECO:0007669"/>
    <property type="project" value="UniProtKB-UniRule"/>
</dbReference>